<keyword evidence="5 14" id="KW-0808">Transferase</keyword>
<evidence type="ECO:0000256" key="8">
    <source>
        <dbReference type="ARBA" id="ARBA00022977"/>
    </source>
</evidence>
<evidence type="ECO:0000256" key="1">
    <source>
        <dbReference type="ARBA" id="ARBA00003469"/>
    </source>
</evidence>
<dbReference type="GO" id="GO:0046872">
    <property type="term" value="F:metal ion binding"/>
    <property type="evidence" value="ECO:0007669"/>
    <property type="project" value="UniProtKB-KW"/>
</dbReference>
<organism evidence="14 15">
    <name type="scientific">Desulfosarcina alkanivorans</name>
    <dbReference type="NCBI Taxonomy" id="571177"/>
    <lineage>
        <taxon>Bacteria</taxon>
        <taxon>Pseudomonadati</taxon>
        <taxon>Thermodesulfobacteriota</taxon>
        <taxon>Desulfobacteria</taxon>
        <taxon>Desulfobacterales</taxon>
        <taxon>Desulfosarcinaceae</taxon>
        <taxon>Desulfosarcina</taxon>
    </lineage>
</organism>
<dbReference type="GO" id="GO:0016740">
    <property type="term" value="F:transferase activity"/>
    <property type="evidence" value="ECO:0007669"/>
    <property type="project" value="UniProtKB-KW"/>
</dbReference>
<dbReference type="Proteomes" id="UP000427906">
    <property type="component" value="Chromosome"/>
</dbReference>
<evidence type="ECO:0000256" key="2">
    <source>
        <dbReference type="ARBA" id="ARBA00004948"/>
    </source>
</evidence>
<evidence type="ECO:0000256" key="11">
    <source>
        <dbReference type="ARBA" id="ARBA00048179"/>
    </source>
</evidence>
<keyword evidence="9" id="KW-0408">Iron</keyword>
<evidence type="ECO:0000256" key="3">
    <source>
        <dbReference type="ARBA" id="ARBA00009406"/>
    </source>
</evidence>
<dbReference type="Pfam" id="PF09084">
    <property type="entry name" value="NMT1"/>
    <property type="match status" value="1"/>
</dbReference>
<comment type="similarity">
    <text evidence="3">Belongs to the NMT1/THI5 family.</text>
</comment>
<dbReference type="PANTHER" id="PTHR31528:SF1">
    <property type="entry name" value="4-AMINO-5-HYDROXYMETHYL-2-METHYLPYRIMIDINE PHOSPHATE SYNTHASE THI11-RELATED"/>
    <property type="match status" value="1"/>
</dbReference>
<dbReference type="EMBL" id="AP021874">
    <property type="protein sequence ID" value="BBO68801.1"/>
    <property type="molecule type" value="Genomic_DNA"/>
</dbReference>
<dbReference type="OrthoDB" id="174578at2"/>
<protein>
    <recommendedName>
        <fullName evidence="10">Thiamine pyrimidine synthase</fullName>
    </recommendedName>
</protein>
<name>A0A5K7YPF9_9BACT</name>
<proteinExistence type="inferred from homology"/>
<gene>
    <name evidence="14" type="ORF">DSCA_27310</name>
</gene>
<keyword evidence="6" id="KW-0479">Metal-binding</keyword>
<evidence type="ECO:0000256" key="7">
    <source>
        <dbReference type="ARBA" id="ARBA00022898"/>
    </source>
</evidence>
<comment type="function">
    <text evidence="1">Responsible for the formation of the pyrimidine heterocycle in the thiamine biosynthesis pathway. Catalyzes the formation of hydroxymethylpyrimidine phosphate (HMP-P) from histidine and pyridoxal phosphate (PLP). The protein uses PLP and the active site histidine to form HMP-P, generating an inactive enzyme. The enzyme can only undergo a single turnover, which suggests it is a suicide enzyme.</text>
</comment>
<dbReference type="InterPro" id="IPR027939">
    <property type="entry name" value="NMT1/THI5"/>
</dbReference>
<dbReference type="KEGG" id="dalk:DSCA_27310"/>
<keyword evidence="15" id="KW-1185">Reference proteome</keyword>
<comment type="subunit">
    <text evidence="4">Homodimer.</text>
</comment>
<evidence type="ECO:0000256" key="4">
    <source>
        <dbReference type="ARBA" id="ARBA00011738"/>
    </source>
</evidence>
<keyword evidence="7" id="KW-0663">Pyridoxal phosphate</keyword>
<keyword evidence="8" id="KW-0784">Thiamine biosynthesis</keyword>
<dbReference type="AlphaFoldDB" id="A0A5K7YPF9"/>
<keyword evidence="12" id="KW-0732">Signal</keyword>
<dbReference type="GO" id="GO:0009228">
    <property type="term" value="P:thiamine biosynthetic process"/>
    <property type="evidence" value="ECO:0007669"/>
    <property type="project" value="UniProtKB-KW"/>
</dbReference>
<sequence length="334" mass="36798">MKTRALYFRVTAWALLLIAGTGMVTAGDVMANEKVAYRLKWLINASTAGDVYALGQGLFSEQGLDVAVKAGGPERDAIRELELGYAQFGVASADQVIRALAKGASVVVLAQLFQINPLQWIYRADDFSLAGVQDLAGKTVGITYGGNDETIMRALLATAGLDERQVRLAGVRYDYTPFFLKKITVWPVYRNTQGIFLSDKLAAGGERVAFFDPSEYGIRFVANSVVTSQRMLDEHPQTVARFIRALLAGWQAAMAPASEAAAIRWVGEHDRDTSPAVMRRQLAVTRRMVRPDPAIPVGRIDRAAWQQTEQIMLRQRLIPGPVNVIDRLRPQPSH</sequence>
<dbReference type="RefSeq" id="WP_155316914.1">
    <property type="nucleotide sequence ID" value="NZ_AP021874.1"/>
</dbReference>
<evidence type="ECO:0000259" key="13">
    <source>
        <dbReference type="Pfam" id="PF09084"/>
    </source>
</evidence>
<evidence type="ECO:0000256" key="6">
    <source>
        <dbReference type="ARBA" id="ARBA00022723"/>
    </source>
</evidence>
<evidence type="ECO:0000313" key="15">
    <source>
        <dbReference type="Proteomes" id="UP000427906"/>
    </source>
</evidence>
<feature type="signal peptide" evidence="12">
    <location>
        <begin position="1"/>
        <end position="26"/>
    </location>
</feature>
<evidence type="ECO:0000256" key="5">
    <source>
        <dbReference type="ARBA" id="ARBA00022679"/>
    </source>
</evidence>
<feature type="chain" id="PRO_5024350164" description="Thiamine pyrimidine synthase" evidence="12">
    <location>
        <begin position="27"/>
        <end position="334"/>
    </location>
</feature>
<feature type="domain" description="SsuA/THI5-like" evidence="13">
    <location>
        <begin position="45"/>
        <end position="256"/>
    </location>
</feature>
<accession>A0A5K7YPF9</accession>
<dbReference type="Gene3D" id="3.40.190.10">
    <property type="entry name" value="Periplasmic binding protein-like II"/>
    <property type="match status" value="2"/>
</dbReference>
<reference evidence="14 15" key="1">
    <citation type="submission" date="2019-11" db="EMBL/GenBank/DDBJ databases">
        <title>Comparative genomics of hydrocarbon-degrading Desulfosarcina strains.</title>
        <authorList>
            <person name="Watanabe M."/>
            <person name="Kojima H."/>
            <person name="Fukui M."/>
        </authorList>
    </citation>
    <scope>NUCLEOTIDE SEQUENCE [LARGE SCALE GENOMIC DNA]</scope>
    <source>
        <strain evidence="14 15">PL12</strain>
    </source>
</reference>
<evidence type="ECO:0000256" key="9">
    <source>
        <dbReference type="ARBA" id="ARBA00023004"/>
    </source>
</evidence>
<dbReference type="InterPro" id="IPR015168">
    <property type="entry name" value="SsuA/THI5"/>
</dbReference>
<dbReference type="PANTHER" id="PTHR31528">
    <property type="entry name" value="4-AMINO-5-HYDROXYMETHYL-2-METHYLPYRIMIDINE PHOSPHATE SYNTHASE THI11-RELATED"/>
    <property type="match status" value="1"/>
</dbReference>
<evidence type="ECO:0000256" key="12">
    <source>
        <dbReference type="SAM" id="SignalP"/>
    </source>
</evidence>
<evidence type="ECO:0000313" key="14">
    <source>
        <dbReference type="EMBL" id="BBO68801.1"/>
    </source>
</evidence>
<evidence type="ECO:0000256" key="10">
    <source>
        <dbReference type="ARBA" id="ARBA00033171"/>
    </source>
</evidence>
<comment type="pathway">
    <text evidence="2">Cofactor biosynthesis; thiamine diphosphate biosynthesis.</text>
</comment>
<dbReference type="SUPFAM" id="SSF53850">
    <property type="entry name" value="Periplasmic binding protein-like II"/>
    <property type="match status" value="1"/>
</dbReference>
<comment type="catalytic activity">
    <reaction evidence="11">
        <text>N(6)-(pyridoxal phosphate)-L-lysyl-[4-amino-5-hydroxymethyl-2-methylpyrimidine phosphate synthase] + L-histidyl-[4-amino-5-hydroxymethyl-2-methylpyrimidine phosphate synthase] + 2 Fe(3+) + 4 H2O = L-lysyl-[4-amino-5-hydroxymethyl-2-methylpyrimidine phosphate synthase] + (2S)-2-amino-5-hydroxy-4-oxopentanoyl-[4-amino-5-hydroxymethyl-2-methylpyrimidine phosphate synthase] + 4-amino-2-methyl-5-(phosphooxymethyl)pyrimidine + 3-oxopropanoate + 2 Fe(2+) + 2 H(+)</text>
        <dbReference type="Rhea" id="RHEA:65756"/>
        <dbReference type="Rhea" id="RHEA-COMP:16892"/>
        <dbReference type="Rhea" id="RHEA-COMP:16893"/>
        <dbReference type="Rhea" id="RHEA-COMP:16894"/>
        <dbReference type="Rhea" id="RHEA-COMP:16895"/>
        <dbReference type="ChEBI" id="CHEBI:15377"/>
        <dbReference type="ChEBI" id="CHEBI:15378"/>
        <dbReference type="ChEBI" id="CHEBI:29033"/>
        <dbReference type="ChEBI" id="CHEBI:29034"/>
        <dbReference type="ChEBI" id="CHEBI:29969"/>
        <dbReference type="ChEBI" id="CHEBI:29979"/>
        <dbReference type="ChEBI" id="CHEBI:33190"/>
        <dbReference type="ChEBI" id="CHEBI:58354"/>
        <dbReference type="ChEBI" id="CHEBI:143915"/>
        <dbReference type="ChEBI" id="CHEBI:157692"/>
    </reaction>
    <physiologicalReaction direction="left-to-right" evidence="11">
        <dbReference type="Rhea" id="RHEA:65757"/>
    </physiologicalReaction>
</comment>